<feature type="transmembrane region" description="Helical" evidence="1">
    <location>
        <begin position="106"/>
        <end position="130"/>
    </location>
</feature>
<dbReference type="Pfam" id="PF20604">
    <property type="entry name" value="DUF6798"/>
    <property type="match status" value="1"/>
</dbReference>
<feature type="transmembrane region" description="Helical" evidence="1">
    <location>
        <begin position="160"/>
        <end position="185"/>
    </location>
</feature>
<keyword evidence="1" id="KW-1133">Transmembrane helix</keyword>
<keyword evidence="1" id="KW-0812">Transmembrane</keyword>
<reference evidence="4" key="1">
    <citation type="submission" date="2006-10" db="EMBL/GenBank/DDBJ databases">
        <title>Complete sequence of Solibacter usitatus Ellin6076.</title>
        <authorList>
            <consortium name="US DOE Joint Genome Institute"/>
            <person name="Copeland A."/>
            <person name="Lucas S."/>
            <person name="Lapidus A."/>
            <person name="Barry K."/>
            <person name="Detter J.C."/>
            <person name="Glavina del Rio T."/>
            <person name="Hammon N."/>
            <person name="Israni S."/>
            <person name="Dalin E."/>
            <person name="Tice H."/>
            <person name="Pitluck S."/>
            <person name="Thompson L.S."/>
            <person name="Brettin T."/>
            <person name="Bruce D."/>
            <person name="Han C."/>
            <person name="Tapia R."/>
            <person name="Gilna P."/>
            <person name="Schmutz J."/>
            <person name="Larimer F."/>
            <person name="Land M."/>
            <person name="Hauser L."/>
            <person name="Kyrpides N."/>
            <person name="Mikhailova N."/>
            <person name="Janssen P.H."/>
            <person name="Kuske C.R."/>
            <person name="Richardson P."/>
        </authorList>
    </citation>
    <scope>NUCLEOTIDE SEQUENCE</scope>
    <source>
        <strain evidence="4">Ellin6076</strain>
    </source>
</reference>
<sequence precursor="true">MKSFALAALCVALALLSFFQFPGHTWLQQDTQIYAPILEHLRDPAVLRNDILVQRPHVAFTLYDEAAIALQAASHAGFREVLAAQQIVTRALGIWGLFMMAQSLGLAWPGSLLVAAICSLGAAIAGPAVLTFEYEPTPRAFAVPLLLCAIGLAAQRRHLAAGVAASAAFLYHPPTALPFWTVYGLMAIWPGKERSALIRALIPLAVSIAILLVAVRAQADSGEAQNLFARLDTSQEFLQRLRASYVWISMWPAATILRHLALFAIAAAAFARVRDYIDRDLRVLLIGLSIAGLLSMPLSWLLLEQGKWSLVPQVQPMRALLFVAFAMQFLTAAAGARALLQRRPVEAFAWFAFAYLLPLEPLMWSRIALALALAALTALAGVRWSPAVALAAFFAIPMLGGVVNYPRLHTPELAELSAWARANTSRDAVFLFPDINKGLAPGIFRSDALRAVFVDWKGGGQVNYLKDLGEQWWFRWQQTRNFQPADLPKYAAIGVTYVVLQKPIERSPDFQNRTWFVYRAH</sequence>
<dbReference type="AlphaFoldDB" id="Q026B0"/>
<dbReference type="STRING" id="234267.Acid_2169"/>
<dbReference type="InParanoid" id="Q026B0"/>
<organism evidence="4">
    <name type="scientific">Solibacter usitatus (strain Ellin6076)</name>
    <dbReference type="NCBI Taxonomy" id="234267"/>
    <lineage>
        <taxon>Bacteria</taxon>
        <taxon>Pseudomonadati</taxon>
        <taxon>Acidobacteriota</taxon>
        <taxon>Terriglobia</taxon>
        <taxon>Bryobacterales</taxon>
        <taxon>Solibacteraceae</taxon>
        <taxon>Candidatus Solibacter</taxon>
    </lineage>
</organism>
<keyword evidence="2" id="KW-0732">Signal</keyword>
<feature type="signal peptide" evidence="2">
    <location>
        <begin position="1"/>
        <end position="22"/>
    </location>
</feature>
<feature type="transmembrane region" description="Helical" evidence="1">
    <location>
        <begin position="283"/>
        <end position="303"/>
    </location>
</feature>
<evidence type="ECO:0000259" key="3">
    <source>
        <dbReference type="Pfam" id="PF20604"/>
    </source>
</evidence>
<keyword evidence="1" id="KW-0472">Membrane</keyword>
<dbReference type="OrthoDB" id="128065at2"/>
<feature type="transmembrane region" description="Helical" evidence="1">
    <location>
        <begin position="245"/>
        <end position="271"/>
    </location>
</feature>
<gene>
    <name evidence="4" type="ordered locus">Acid_2169</name>
</gene>
<dbReference type="eggNOG" id="ENOG5033SC9">
    <property type="taxonomic scope" value="Bacteria"/>
</dbReference>
<protein>
    <recommendedName>
        <fullName evidence="3">DUF6798 domain-containing protein</fullName>
    </recommendedName>
</protein>
<evidence type="ECO:0000256" key="1">
    <source>
        <dbReference type="SAM" id="Phobius"/>
    </source>
</evidence>
<evidence type="ECO:0000313" key="4">
    <source>
        <dbReference type="EMBL" id="ABJ83159.1"/>
    </source>
</evidence>
<dbReference type="EMBL" id="CP000473">
    <property type="protein sequence ID" value="ABJ83159.1"/>
    <property type="molecule type" value="Genomic_DNA"/>
</dbReference>
<feature type="chain" id="PRO_5004163076" description="DUF6798 domain-containing protein" evidence="2">
    <location>
        <begin position="23"/>
        <end position="521"/>
    </location>
</feature>
<proteinExistence type="predicted"/>
<evidence type="ECO:0000256" key="2">
    <source>
        <dbReference type="SAM" id="SignalP"/>
    </source>
</evidence>
<dbReference type="HOGENOM" id="CLU_522629_0_0_0"/>
<feature type="domain" description="DUF6798" evidence="3">
    <location>
        <begin position="414"/>
        <end position="472"/>
    </location>
</feature>
<feature type="transmembrane region" description="Helical" evidence="1">
    <location>
        <begin position="387"/>
        <end position="405"/>
    </location>
</feature>
<feature type="transmembrane region" description="Helical" evidence="1">
    <location>
        <begin position="319"/>
        <end position="340"/>
    </location>
</feature>
<feature type="transmembrane region" description="Helical" evidence="1">
    <location>
        <begin position="197"/>
        <end position="217"/>
    </location>
</feature>
<dbReference type="InterPro" id="IPR046477">
    <property type="entry name" value="DUF6798"/>
</dbReference>
<name>Q026B0_SOLUE</name>
<accession>Q026B0</accession>
<dbReference type="KEGG" id="sus:Acid_2169"/>